<name>A0ABS3QBY3_9BACT</name>
<dbReference type="Proteomes" id="UP000664369">
    <property type="component" value="Unassembled WGS sequence"/>
</dbReference>
<proteinExistence type="predicted"/>
<dbReference type="PANTHER" id="PTHR37833:SF1">
    <property type="entry name" value="SIGNAL PEPTIDE PROTEIN"/>
    <property type="match status" value="1"/>
</dbReference>
<reference evidence="2 3" key="1">
    <citation type="submission" date="2021-03" db="EMBL/GenBank/DDBJ databases">
        <authorList>
            <person name="Kim M.K."/>
        </authorList>
    </citation>
    <scope>NUCLEOTIDE SEQUENCE [LARGE SCALE GENOMIC DNA]</scope>
    <source>
        <strain evidence="2 3">BT442</strain>
    </source>
</reference>
<keyword evidence="1" id="KW-0732">Signal</keyword>
<dbReference type="Pfam" id="PF07610">
    <property type="entry name" value="DUF1573"/>
    <property type="match status" value="1"/>
</dbReference>
<dbReference type="Gene3D" id="2.60.40.10">
    <property type="entry name" value="Immunoglobulins"/>
    <property type="match status" value="1"/>
</dbReference>
<feature type="signal peptide" evidence="1">
    <location>
        <begin position="1"/>
        <end position="19"/>
    </location>
</feature>
<accession>A0ABS3QBY3</accession>
<dbReference type="InterPro" id="IPR013783">
    <property type="entry name" value="Ig-like_fold"/>
</dbReference>
<dbReference type="PANTHER" id="PTHR37833">
    <property type="entry name" value="LIPOPROTEIN-RELATED"/>
    <property type="match status" value="1"/>
</dbReference>
<keyword evidence="3" id="KW-1185">Reference proteome</keyword>
<protein>
    <submittedName>
        <fullName evidence="2">DUF1573 domain-containing protein</fullName>
    </submittedName>
</protein>
<dbReference type="EMBL" id="JAGETZ010000002">
    <property type="protein sequence ID" value="MBO2008765.1"/>
    <property type="molecule type" value="Genomic_DNA"/>
</dbReference>
<evidence type="ECO:0000313" key="2">
    <source>
        <dbReference type="EMBL" id="MBO2008765.1"/>
    </source>
</evidence>
<evidence type="ECO:0000313" key="3">
    <source>
        <dbReference type="Proteomes" id="UP000664369"/>
    </source>
</evidence>
<gene>
    <name evidence="2" type="ORF">J4E00_06850</name>
</gene>
<evidence type="ECO:0000256" key="1">
    <source>
        <dbReference type="SAM" id="SignalP"/>
    </source>
</evidence>
<sequence>MKPVTILAALLLAGTATSAQQLIALNTPAITSPARSAAPTAIAWEKTAHQFGDIKQGVPVTATFKFTNKSKTPVLLADVHGSCGCTVPQWSKEPVLPGKSSIITATFNAANAGPFTKTVTVATNVDDISGPQVLTLQGTVLAKAE</sequence>
<organism evidence="2 3">
    <name type="scientific">Hymenobacter negativus</name>
    <dbReference type="NCBI Taxonomy" id="2795026"/>
    <lineage>
        <taxon>Bacteria</taxon>
        <taxon>Pseudomonadati</taxon>
        <taxon>Bacteroidota</taxon>
        <taxon>Cytophagia</taxon>
        <taxon>Cytophagales</taxon>
        <taxon>Hymenobacteraceae</taxon>
        <taxon>Hymenobacter</taxon>
    </lineage>
</organism>
<feature type="chain" id="PRO_5046581474" evidence="1">
    <location>
        <begin position="20"/>
        <end position="145"/>
    </location>
</feature>
<comment type="caution">
    <text evidence="2">The sequence shown here is derived from an EMBL/GenBank/DDBJ whole genome shotgun (WGS) entry which is preliminary data.</text>
</comment>
<dbReference type="RefSeq" id="WP_208174371.1">
    <property type="nucleotide sequence ID" value="NZ_JAGETZ010000002.1"/>
</dbReference>
<dbReference type="InterPro" id="IPR011467">
    <property type="entry name" value="DUF1573"/>
</dbReference>